<evidence type="ECO:0000313" key="2">
    <source>
        <dbReference type="Proteomes" id="UP000717752"/>
    </source>
</evidence>
<dbReference type="Proteomes" id="UP000717752">
    <property type="component" value="Unassembled WGS sequence"/>
</dbReference>
<accession>A0ABS7H210</accession>
<dbReference type="RefSeq" id="WP_220337670.1">
    <property type="nucleotide sequence ID" value="NZ_JAEUAK010000015.1"/>
</dbReference>
<organism evidence="1 2">
    <name type="scientific">Rhizobium mesosinicum</name>
    <dbReference type="NCBI Taxonomy" id="335017"/>
    <lineage>
        <taxon>Bacteria</taxon>
        <taxon>Pseudomonadati</taxon>
        <taxon>Pseudomonadota</taxon>
        <taxon>Alphaproteobacteria</taxon>
        <taxon>Hyphomicrobiales</taxon>
        <taxon>Rhizobiaceae</taxon>
        <taxon>Rhizobium/Agrobacterium group</taxon>
        <taxon>Rhizobium</taxon>
    </lineage>
</organism>
<evidence type="ECO:0000313" key="1">
    <source>
        <dbReference type="EMBL" id="MBW9056269.1"/>
    </source>
</evidence>
<comment type="caution">
    <text evidence="1">The sequence shown here is derived from an EMBL/GenBank/DDBJ whole genome shotgun (WGS) entry which is preliminary data.</text>
</comment>
<keyword evidence="2" id="KW-1185">Reference proteome</keyword>
<dbReference type="EMBL" id="JAEUAK010000015">
    <property type="protein sequence ID" value="MBW9056269.1"/>
    <property type="molecule type" value="Genomic_DNA"/>
</dbReference>
<proteinExistence type="predicted"/>
<gene>
    <name evidence="1" type="ORF">JNB85_28050</name>
</gene>
<reference evidence="1 2" key="1">
    <citation type="journal article" date="2021" name="MBio">
        <title>Poor Competitiveness of Bradyrhizobium in Pigeon Pea Root Colonization in Indian Soils.</title>
        <authorList>
            <person name="Chalasani D."/>
            <person name="Basu A."/>
            <person name="Pullabhotla S.V.S.R.N."/>
            <person name="Jorrin B."/>
            <person name="Neal A.L."/>
            <person name="Poole P.S."/>
            <person name="Podile A.R."/>
            <person name="Tkacz A."/>
        </authorList>
    </citation>
    <scope>NUCLEOTIDE SEQUENCE [LARGE SCALE GENOMIC DNA]</scope>
    <source>
        <strain evidence="1 2">HU56</strain>
    </source>
</reference>
<sequence>MALPRKWIELAGSIPPLQQIAMRIGAAQGKLMDGAGTVLPSSNFCGRSLPLFERLIAVHDGAD</sequence>
<name>A0ABS7H210_9HYPH</name>
<protein>
    <submittedName>
        <fullName evidence="1">Uncharacterized protein</fullName>
    </submittedName>
</protein>